<evidence type="ECO:0000313" key="2">
    <source>
        <dbReference type="Proteomes" id="UP000195667"/>
    </source>
</evidence>
<dbReference type="EMBL" id="FUKI01000126">
    <property type="protein sequence ID" value="SJM93881.1"/>
    <property type="molecule type" value="Genomic_DNA"/>
</dbReference>
<name>A0A1R4HCX7_9GAMM</name>
<dbReference type="AlphaFoldDB" id="A0A1R4HCX7"/>
<gene>
    <name evidence="1" type="ORF">CRENPOLYSF1_50007</name>
</gene>
<organism evidence="1 2">
    <name type="scientific">Crenothrix polyspora</name>
    <dbReference type="NCBI Taxonomy" id="360316"/>
    <lineage>
        <taxon>Bacteria</taxon>
        <taxon>Pseudomonadati</taxon>
        <taxon>Pseudomonadota</taxon>
        <taxon>Gammaproteobacteria</taxon>
        <taxon>Methylococcales</taxon>
        <taxon>Crenotrichaceae</taxon>
        <taxon>Crenothrix</taxon>
    </lineage>
</organism>
<evidence type="ECO:0000313" key="1">
    <source>
        <dbReference type="EMBL" id="SJM93881.1"/>
    </source>
</evidence>
<protein>
    <submittedName>
        <fullName evidence="1">Uncharacterized protein</fullName>
    </submittedName>
</protein>
<sequence length="62" mass="7094">MATAKHYSQHINWLLITRATQILNSNAALYALSNYTVAAYQILLKRVKSVDNQICPLLHHRC</sequence>
<keyword evidence="2" id="KW-1185">Reference proteome</keyword>
<accession>A0A1R4HCX7</accession>
<reference evidence="2" key="1">
    <citation type="submission" date="2017-02" db="EMBL/GenBank/DDBJ databases">
        <authorList>
            <person name="Daims H."/>
        </authorList>
    </citation>
    <scope>NUCLEOTIDE SEQUENCE [LARGE SCALE GENOMIC DNA]</scope>
</reference>
<dbReference type="Proteomes" id="UP000195667">
    <property type="component" value="Unassembled WGS sequence"/>
</dbReference>
<proteinExistence type="predicted"/>